<keyword evidence="4" id="KW-1185">Reference proteome</keyword>
<dbReference type="InterPro" id="IPR002933">
    <property type="entry name" value="Peptidase_M20"/>
</dbReference>
<dbReference type="PIRSF" id="PIRSF016599">
    <property type="entry name" value="Xaa-His_dipept"/>
    <property type="match status" value="1"/>
</dbReference>
<evidence type="ECO:0000313" key="4">
    <source>
        <dbReference type="Proteomes" id="UP001141933"/>
    </source>
</evidence>
<dbReference type="Gene3D" id="3.40.630.10">
    <property type="entry name" value="Zn peptidases"/>
    <property type="match status" value="2"/>
</dbReference>
<dbReference type="InterPro" id="IPR011650">
    <property type="entry name" value="Peptidase_M20_dimer"/>
</dbReference>
<proteinExistence type="predicted"/>
<keyword evidence="1" id="KW-0378">Hydrolase</keyword>
<comment type="caution">
    <text evidence="3">The sequence shown here is derived from an EMBL/GenBank/DDBJ whole genome shotgun (WGS) entry which is preliminary data.</text>
</comment>
<dbReference type="SUPFAM" id="SSF53187">
    <property type="entry name" value="Zn-dependent exopeptidases"/>
    <property type="match status" value="1"/>
</dbReference>
<gene>
    <name evidence="3" type="ORF">O6P32_00145</name>
</gene>
<dbReference type="Proteomes" id="UP001141933">
    <property type="component" value="Unassembled WGS sequence"/>
</dbReference>
<accession>A0ABT4PDJ7</accession>
<dbReference type="PANTHER" id="PTHR43501">
    <property type="entry name" value="CYTOSOL NON-SPECIFIC DIPEPTIDASE"/>
    <property type="match status" value="1"/>
</dbReference>
<dbReference type="Pfam" id="PF01546">
    <property type="entry name" value="Peptidase_M20"/>
    <property type="match status" value="1"/>
</dbReference>
<dbReference type="PRINTS" id="PR00934">
    <property type="entry name" value="XHISDIPTASE"/>
</dbReference>
<evidence type="ECO:0000259" key="2">
    <source>
        <dbReference type="Pfam" id="PF07687"/>
    </source>
</evidence>
<dbReference type="RefSeq" id="WP_178265546.1">
    <property type="nucleotide sequence ID" value="NZ_JAPZVM010000001.1"/>
</dbReference>
<dbReference type="CDD" id="cd03890">
    <property type="entry name" value="M20_pepD"/>
    <property type="match status" value="1"/>
</dbReference>
<reference evidence="3" key="1">
    <citation type="submission" date="2022-12" db="EMBL/GenBank/DDBJ databases">
        <title>Phocaeicola acetigenes sp. nov., isolated feces from a healthy human.</title>
        <authorList>
            <person name="Do H."/>
            <person name="Ha Y.B."/>
            <person name="Kim J.-S."/>
            <person name="Suh M.K."/>
            <person name="Kim H.S."/>
            <person name="Lee J.-S."/>
        </authorList>
    </citation>
    <scope>NUCLEOTIDE SEQUENCE</scope>
    <source>
        <strain evidence="3">KGMB11183</strain>
    </source>
</reference>
<organism evidence="3 4">
    <name type="scientific">Phocaeicola acetigenes</name>
    <dbReference type="NCBI Taxonomy" id="3016083"/>
    <lineage>
        <taxon>Bacteria</taxon>
        <taxon>Pseudomonadati</taxon>
        <taxon>Bacteroidota</taxon>
        <taxon>Bacteroidia</taxon>
        <taxon>Bacteroidales</taxon>
        <taxon>Bacteroidaceae</taxon>
        <taxon>Phocaeicola</taxon>
    </lineage>
</organism>
<dbReference type="PANTHER" id="PTHR43501:SF1">
    <property type="entry name" value="CYTOSOL NON-SPECIFIC DIPEPTIDASE"/>
    <property type="match status" value="1"/>
</dbReference>
<dbReference type="Pfam" id="PF07687">
    <property type="entry name" value="M20_dimer"/>
    <property type="match status" value="1"/>
</dbReference>
<dbReference type="EMBL" id="JAPZVM010000001">
    <property type="protein sequence ID" value="MCZ8371124.1"/>
    <property type="molecule type" value="Genomic_DNA"/>
</dbReference>
<evidence type="ECO:0000313" key="3">
    <source>
        <dbReference type="EMBL" id="MCZ8371124.1"/>
    </source>
</evidence>
<protein>
    <submittedName>
        <fullName evidence="3">Aminoacyl-histidine dipeptidase</fullName>
    </submittedName>
</protein>
<dbReference type="NCBIfam" id="TIGR01893">
    <property type="entry name" value="aa-his-dipept"/>
    <property type="match status" value="1"/>
</dbReference>
<name>A0ABT4PDJ7_9BACT</name>
<sequence length="485" mass="53372">MEKKDLQPASVFHYFEEICQVPRPSKKEEKIRAYLIGFAQKHGLEYKEDEAGNILIKKSATQGMEHVKTVILQSHMDMVCEKNKDTEHNFDTDPIQTYVDGEWLKAKGTTLGADNGIGVATQLAVLAADDIKHGPIECLFTVDEETGLTGAFALKEGFMEGDILVNLDSEDEGELFIGCAGGAGTTAQFPCPMIAAPEGYFFFRVVVKGLTGGHSGDDINKNRANANKLLNRYLVQLSQKYDLYLSEIDGGNLHNAIPREASAVCAVPMKDKESVRVALNIFLAEVENEFAVTEPNLMMDLESEAAHAEVMEPQAMKRFLHSIYAVHNGVYAMSQDIEGLVETSSNLASVKQRDGMIVVVTSQRSSILSSRKDMSQMVRSAFELGGATVTTGDGYPGWKPNPSSEILHIAKESYLRLFGTEPKVKAIHAGLECGLFLEKYPSLDMVSFGPTLRGVHSPDERMLIPTVDKFWRHLLDVLAHIPAKA</sequence>
<dbReference type="InterPro" id="IPR001160">
    <property type="entry name" value="Peptidase_M20C"/>
</dbReference>
<feature type="domain" description="Peptidase M20 dimerisation" evidence="2">
    <location>
        <begin position="208"/>
        <end position="290"/>
    </location>
</feature>
<evidence type="ECO:0000256" key="1">
    <source>
        <dbReference type="ARBA" id="ARBA00022801"/>
    </source>
</evidence>